<evidence type="ECO:0000313" key="4">
    <source>
        <dbReference type="Proteomes" id="UP000320216"/>
    </source>
</evidence>
<evidence type="ECO:0000259" key="2">
    <source>
        <dbReference type="Pfam" id="PF04945"/>
    </source>
</evidence>
<sequence length="88" mass="9560">MTDHHHAHGSHDHGSHGHQHTQPADEKTLLGPSNAELAECPVMKGSIVVKTEAEAAGLYRDYEGTRYWFCCAGCLPDFDADPARYAAA</sequence>
<dbReference type="InterPro" id="IPR007029">
    <property type="entry name" value="YHS_dom"/>
</dbReference>
<feature type="region of interest" description="Disordered" evidence="1">
    <location>
        <begin position="1"/>
        <end position="33"/>
    </location>
</feature>
<feature type="compositionally biased region" description="Basic and acidic residues" evidence="1">
    <location>
        <begin position="1"/>
        <end position="15"/>
    </location>
</feature>
<name>A0A5B8M587_9MICO</name>
<evidence type="ECO:0000256" key="1">
    <source>
        <dbReference type="SAM" id="MobiDB-lite"/>
    </source>
</evidence>
<dbReference type="SUPFAM" id="SSF47240">
    <property type="entry name" value="Ferritin-like"/>
    <property type="match status" value="1"/>
</dbReference>
<proteinExistence type="predicted"/>
<dbReference type="GO" id="GO:0016491">
    <property type="term" value="F:oxidoreductase activity"/>
    <property type="evidence" value="ECO:0007669"/>
    <property type="project" value="InterPro"/>
</dbReference>
<gene>
    <name evidence="3" type="ORF">FPZ11_15135</name>
</gene>
<reference evidence="3 4" key="1">
    <citation type="submission" date="2019-07" db="EMBL/GenBank/DDBJ databases">
        <title>Full genome sequence of Humibacter sp. WJ7-1.</title>
        <authorList>
            <person name="Im W.-T."/>
        </authorList>
    </citation>
    <scope>NUCLEOTIDE SEQUENCE [LARGE SCALE GENOMIC DNA]</scope>
    <source>
        <strain evidence="3 4">WJ7-1</strain>
    </source>
</reference>
<dbReference type="KEGG" id="huw:FPZ11_15135"/>
<dbReference type="Pfam" id="PF04945">
    <property type="entry name" value="YHS"/>
    <property type="match status" value="1"/>
</dbReference>
<dbReference type="Gene3D" id="1.10.620.20">
    <property type="entry name" value="Ribonucleotide Reductase, subunit A"/>
    <property type="match status" value="1"/>
</dbReference>
<protein>
    <submittedName>
        <fullName evidence="3">YHS domain-containing protein</fullName>
    </submittedName>
</protein>
<dbReference type="OrthoDB" id="9809270at2"/>
<accession>A0A5B8M587</accession>
<dbReference type="Proteomes" id="UP000320216">
    <property type="component" value="Chromosome"/>
</dbReference>
<dbReference type="AlphaFoldDB" id="A0A5B8M587"/>
<dbReference type="InterPro" id="IPR009078">
    <property type="entry name" value="Ferritin-like_SF"/>
</dbReference>
<evidence type="ECO:0000313" key="3">
    <source>
        <dbReference type="EMBL" id="QDZ15928.1"/>
    </source>
</evidence>
<dbReference type="EMBL" id="CP042305">
    <property type="protein sequence ID" value="QDZ15928.1"/>
    <property type="molecule type" value="Genomic_DNA"/>
</dbReference>
<keyword evidence="4" id="KW-1185">Reference proteome</keyword>
<dbReference type="InterPro" id="IPR012348">
    <property type="entry name" value="RNR-like"/>
</dbReference>
<feature type="domain" description="YHS" evidence="2">
    <location>
        <begin position="54"/>
        <end position="87"/>
    </location>
</feature>
<dbReference type="RefSeq" id="WP_022900116.1">
    <property type="nucleotide sequence ID" value="NZ_CP042305.1"/>
</dbReference>
<organism evidence="3 4">
    <name type="scientific">Humibacter ginsenosidimutans</name>
    <dbReference type="NCBI Taxonomy" id="2599293"/>
    <lineage>
        <taxon>Bacteria</taxon>
        <taxon>Bacillati</taxon>
        <taxon>Actinomycetota</taxon>
        <taxon>Actinomycetes</taxon>
        <taxon>Micrococcales</taxon>
        <taxon>Microbacteriaceae</taxon>
        <taxon>Humibacter</taxon>
    </lineage>
</organism>